<reference evidence="2" key="1">
    <citation type="journal article" date="2014" name="Front. Microbiol.">
        <title>High frequency of phylogenetically diverse reductive dehalogenase-homologous genes in deep subseafloor sedimentary metagenomes.</title>
        <authorList>
            <person name="Kawai M."/>
            <person name="Futagami T."/>
            <person name="Toyoda A."/>
            <person name="Takaki Y."/>
            <person name="Nishi S."/>
            <person name="Hori S."/>
            <person name="Arai W."/>
            <person name="Tsubouchi T."/>
            <person name="Morono Y."/>
            <person name="Uchiyama I."/>
            <person name="Ito T."/>
            <person name="Fujiyama A."/>
            <person name="Inagaki F."/>
            <person name="Takami H."/>
        </authorList>
    </citation>
    <scope>NUCLEOTIDE SEQUENCE</scope>
    <source>
        <strain evidence="2">Expedition CK06-06</strain>
    </source>
</reference>
<protein>
    <recommendedName>
        <fullName evidence="3">DUF996 domain-containing protein</fullName>
    </recommendedName>
</protein>
<sequence>MVIGPLSGAYTGVLGLVGLILVLIALKRLSDYYNAKGIFNNALYGTIIAIIGVVVFVAGIVVAAVGLLSDLGIAWGDWAGLQEVDWQPVTWDIIEPHIAVIIGSLVALFVFVVVSAIFLRKSLTTLSTKTGVNMFGTAGLLMLIGAVLTIILIGLILIWVALILLTVAFFSIKT</sequence>
<evidence type="ECO:0000256" key="1">
    <source>
        <dbReference type="SAM" id="Phobius"/>
    </source>
</evidence>
<keyword evidence="1" id="KW-0472">Membrane</keyword>
<dbReference type="InterPro" id="IPR010397">
    <property type="entry name" value="DUF996"/>
</dbReference>
<keyword evidence="1" id="KW-1133">Transmembrane helix</keyword>
<dbReference type="AlphaFoldDB" id="X1MPK8"/>
<evidence type="ECO:0008006" key="3">
    <source>
        <dbReference type="Google" id="ProtNLM"/>
    </source>
</evidence>
<proteinExistence type="predicted"/>
<organism evidence="2">
    <name type="scientific">marine sediment metagenome</name>
    <dbReference type="NCBI Taxonomy" id="412755"/>
    <lineage>
        <taxon>unclassified sequences</taxon>
        <taxon>metagenomes</taxon>
        <taxon>ecological metagenomes</taxon>
    </lineage>
</organism>
<keyword evidence="1" id="KW-0812">Transmembrane</keyword>
<dbReference type="Pfam" id="PF06195">
    <property type="entry name" value="DUF996"/>
    <property type="match status" value="1"/>
</dbReference>
<feature type="transmembrane region" description="Helical" evidence="1">
    <location>
        <begin position="98"/>
        <end position="119"/>
    </location>
</feature>
<dbReference type="EMBL" id="BARV01006750">
    <property type="protein sequence ID" value="GAI16615.1"/>
    <property type="molecule type" value="Genomic_DNA"/>
</dbReference>
<comment type="caution">
    <text evidence="2">The sequence shown here is derived from an EMBL/GenBank/DDBJ whole genome shotgun (WGS) entry which is preliminary data.</text>
</comment>
<feature type="transmembrane region" description="Helical" evidence="1">
    <location>
        <begin position="140"/>
        <end position="172"/>
    </location>
</feature>
<gene>
    <name evidence="2" type="ORF">S06H3_13835</name>
</gene>
<feature type="transmembrane region" description="Helical" evidence="1">
    <location>
        <begin position="6"/>
        <end position="26"/>
    </location>
</feature>
<name>X1MPK8_9ZZZZ</name>
<feature type="transmembrane region" description="Helical" evidence="1">
    <location>
        <begin position="38"/>
        <end position="68"/>
    </location>
</feature>
<accession>X1MPK8</accession>
<evidence type="ECO:0000313" key="2">
    <source>
        <dbReference type="EMBL" id="GAI16615.1"/>
    </source>
</evidence>